<proteinExistence type="predicted"/>
<gene>
    <name evidence="1" type="ORF">UR89_C0034G0007</name>
</gene>
<dbReference type="SUPFAM" id="SSF48576">
    <property type="entry name" value="Terpenoid synthases"/>
    <property type="match status" value="1"/>
</dbReference>
<name>A0A0G0DBV4_9BACT</name>
<dbReference type="CDD" id="cd00385">
    <property type="entry name" value="Isoprenoid_Biosyn_C1"/>
    <property type="match status" value="1"/>
</dbReference>
<evidence type="ECO:0000313" key="1">
    <source>
        <dbReference type="EMBL" id="KKP86086.1"/>
    </source>
</evidence>
<dbReference type="Proteomes" id="UP000034536">
    <property type="component" value="Unassembled WGS sequence"/>
</dbReference>
<sequence length="298" mass="34764">MKGEKYTNNISLKDIGFLSLLMFGVAKTGIKGNFLHEKGHRWPKSGSFLLPILESVGKRKTPLELYPIVNLFYDYIRMTDDLFDKQRTLPTWENIKSNLKTVEEPLFKGIEKSKITNKSQQEYILQRINFLGESVYKTMEAKNLWTKTPSFDEAYSYRLNTSGLLSDVVADIWCIYAKVPDDLRVITREVLKRLGMVLQFRDDIVDLRQDGEMDGNLILALLKEENEKEFLFSSIEKSKKRINVIKLMKTFSPKSIKRVMDHMKKEFEFMQEQLPNVGSKLTNLIKFATYNNIFIKTE</sequence>
<reference evidence="1 2" key="1">
    <citation type="journal article" date="2015" name="Nature">
        <title>rRNA introns, odd ribosomes, and small enigmatic genomes across a large radiation of phyla.</title>
        <authorList>
            <person name="Brown C.T."/>
            <person name="Hug L.A."/>
            <person name="Thomas B.C."/>
            <person name="Sharon I."/>
            <person name="Castelle C.J."/>
            <person name="Singh A."/>
            <person name="Wilkins M.J."/>
            <person name="Williams K.H."/>
            <person name="Banfield J.F."/>
        </authorList>
    </citation>
    <scope>NUCLEOTIDE SEQUENCE [LARGE SCALE GENOMIC DNA]</scope>
</reference>
<comment type="caution">
    <text evidence="1">The sequence shown here is derived from an EMBL/GenBank/DDBJ whole genome shotgun (WGS) entry which is preliminary data.</text>
</comment>
<dbReference type="EMBL" id="LBQX01000034">
    <property type="protein sequence ID" value="KKP86086.1"/>
    <property type="molecule type" value="Genomic_DNA"/>
</dbReference>
<protein>
    <submittedName>
        <fullName evidence="1">Uncharacterized protein</fullName>
    </submittedName>
</protein>
<dbReference type="Gene3D" id="1.10.600.10">
    <property type="entry name" value="Farnesyl Diphosphate Synthase"/>
    <property type="match status" value="1"/>
</dbReference>
<evidence type="ECO:0000313" key="2">
    <source>
        <dbReference type="Proteomes" id="UP000034536"/>
    </source>
</evidence>
<organism evidence="1 2">
    <name type="scientific">Candidatus Roizmanbacteria bacterium GW2011_GWA2_35_8</name>
    <dbReference type="NCBI Taxonomy" id="1618479"/>
    <lineage>
        <taxon>Bacteria</taxon>
        <taxon>Candidatus Roizmaniibacteriota</taxon>
    </lineage>
</organism>
<dbReference type="AlphaFoldDB" id="A0A0G0DBV4"/>
<accession>A0A0G0DBV4</accession>
<dbReference type="InterPro" id="IPR008949">
    <property type="entry name" value="Isoprenoid_synthase_dom_sf"/>
</dbReference>